<name>A0A6L7G291_9RHOB</name>
<dbReference type="Proteomes" id="UP000477911">
    <property type="component" value="Unassembled WGS sequence"/>
</dbReference>
<feature type="transmembrane region" description="Helical" evidence="1">
    <location>
        <begin position="12"/>
        <end position="32"/>
    </location>
</feature>
<gene>
    <name evidence="2" type="ORF">GR170_09815</name>
</gene>
<evidence type="ECO:0000313" key="3">
    <source>
        <dbReference type="Proteomes" id="UP000477911"/>
    </source>
</evidence>
<proteinExistence type="predicted"/>
<evidence type="ECO:0000256" key="1">
    <source>
        <dbReference type="SAM" id="Phobius"/>
    </source>
</evidence>
<keyword evidence="1" id="KW-0812">Transmembrane</keyword>
<reference evidence="2 3" key="1">
    <citation type="submission" date="2019-12" db="EMBL/GenBank/DDBJ databases">
        <authorList>
            <person name="Li M."/>
        </authorList>
    </citation>
    <scope>NUCLEOTIDE SEQUENCE [LARGE SCALE GENOMIC DNA]</scope>
    <source>
        <strain evidence="2 3">GBMRC 2024</strain>
    </source>
</reference>
<dbReference type="AlphaFoldDB" id="A0A6L7G291"/>
<evidence type="ECO:0000313" key="2">
    <source>
        <dbReference type="EMBL" id="MXN18131.1"/>
    </source>
</evidence>
<protein>
    <submittedName>
        <fullName evidence="2">Uncharacterized protein</fullName>
    </submittedName>
</protein>
<sequence>MPVSVSEMVLKIVLLFLVLMGVLAMFGKLHLLGFGNGRRGRKPAKCPSCGRYLIGSGPCPCRSSKKKG</sequence>
<keyword evidence="3" id="KW-1185">Reference proteome</keyword>
<keyword evidence="1" id="KW-0472">Membrane</keyword>
<dbReference type="EMBL" id="WUMU01000007">
    <property type="protein sequence ID" value="MXN18131.1"/>
    <property type="molecule type" value="Genomic_DNA"/>
</dbReference>
<dbReference type="RefSeq" id="WP_160894139.1">
    <property type="nucleotide sequence ID" value="NZ_WUMU01000007.1"/>
</dbReference>
<keyword evidence="1" id="KW-1133">Transmembrane helix</keyword>
<comment type="caution">
    <text evidence="2">The sequence shown here is derived from an EMBL/GenBank/DDBJ whole genome shotgun (WGS) entry which is preliminary data.</text>
</comment>
<organism evidence="2 3">
    <name type="scientific">Pseudooceanicola albus</name>
    <dbReference type="NCBI Taxonomy" id="2692189"/>
    <lineage>
        <taxon>Bacteria</taxon>
        <taxon>Pseudomonadati</taxon>
        <taxon>Pseudomonadota</taxon>
        <taxon>Alphaproteobacteria</taxon>
        <taxon>Rhodobacterales</taxon>
        <taxon>Paracoccaceae</taxon>
        <taxon>Pseudooceanicola</taxon>
    </lineage>
</organism>
<accession>A0A6L7G291</accession>